<keyword evidence="7 9" id="KW-1133">Transmembrane helix</keyword>
<feature type="transmembrane region" description="Helical" evidence="9">
    <location>
        <begin position="80"/>
        <end position="102"/>
    </location>
</feature>
<dbReference type="GO" id="GO:0015820">
    <property type="term" value="P:L-leucine transport"/>
    <property type="evidence" value="ECO:0007669"/>
    <property type="project" value="TreeGrafter"/>
</dbReference>
<dbReference type="InterPro" id="IPR004685">
    <property type="entry name" value="Brnchd-chn_aa_trnsp_Livcs"/>
</dbReference>
<feature type="transmembrane region" description="Helical" evidence="9">
    <location>
        <begin position="122"/>
        <end position="141"/>
    </location>
</feature>
<dbReference type="GO" id="GO:0015818">
    <property type="term" value="P:isoleucine transport"/>
    <property type="evidence" value="ECO:0007669"/>
    <property type="project" value="TreeGrafter"/>
</dbReference>
<protein>
    <recommendedName>
        <fullName evidence="9">Branched-chain amino acid transport system carrier protein</fullName>
    </recommendedName>
</protein>
<evidence type="ECO:0000256" key="3">
    <source>
        <dbReference type="ARBA" id="ARBA00022448"/>
    </source>
</evidence>
<sequence>MKNRLSGHNRLLIGFTLFSMFFGAGNLIFPPFLGAMAGEKTIAAMAGFLISAVGLPVLGVAAVALSGGLPNLAGRVSRRFAFFFVLLVYLSIGPCLAIPRTASTSFEMAVLPYIGRSGETERLARLIYSIVFFAASAFLAAKPERLSDTLGKVLCPALLILIGVIFAGCLIWPSGVPGPAQAAYADNPSVRGFLEGYQTMDTMAALNFGVVIGLNIREKGVKEEYMILRETIWAGAAAGILMGLIYSALAYIGTPMGWALPQADNGARILTLVADSLYGQLGMTLLGLIFLIACLNTCVGLLCCCSEYFVTLVPAPGYKGWVMIFALVSMAVSNAGLTQILAVSVPVLNAIYPVAIILIFLALADRAVRGRRELYVGAVLCTGIVSLIYALEQSGALGETARGTIETVLGWLPGYGLGLGWILPGAAGILIGFAVWSIRGKPSEKAEDGQRT</sequence>
<evidence type="ECO:0000313" key="11">
    <source>
        <dbReference type="Proteomes" id="UP000886804"/>
    </source>
</evidence>
<dbReference type="GO" id="GO:0005886">
    <property type="term" value="C:plasma membrane"/>
    <property type="evidence" value="ECO:0007669"/>
    <property type="project" value="UniProtKB-SubCell"/>
</dbReference>
<dbReference type="Pfam" id="PF05525">
    <property type="entry name" value="Branch_AA_trans"/>
    <property type="match status" value="1"/>
</dbReference>
<evidence type="ECO:0000256" key="2">
    <source>
        <dbReference type="ARBA" id="ARBA00008540"/>
    </source>
</evidence>
<dbReference type="GO" id="GO:0015188">
    <property type="term" value="F:L-isoleucine transmembrane transporter activity"/>
    <property type="evidence" value="ECO:0007669"/>
    <property type="project" value="TreeGrafter"/>
</dbReference>
<evidence type="ECO:0000256" key="8">
    <source>
        <dbReference type="ARBA" id="ARBA00023136"/>
    </source>
</evidence>
<evidence type="ECO:0000256" key="7">
    <source>
        <dbReference type="ARBA" id="ARBA00022989"/>
    </source>
</evidence>
<keyword evidence="8 9" id="KW-0472">Membrane</keyword>
<proteinExistence type="inferred from homology"/>
<comment type="caution">
    <text evidence="9">Lacks conserved residue(s) required for the propagation of feature annotation.</text>
</comment>
<feature type="transmembrane region" description="Helical" evidence="9">
    <location>
        <begin position="153"/>
        <end position="176"/>
    </location>
</feature>
<evidence type="ECO:0000256" key="4">
    <source>
        <dbReference type="ARBA" id="ARBA00022475"/>
    </source>
</evidence>
<dbReference type="PANTHER" id="PTHR30588:SF0">
    <property type="entry name" value="BRANCHED-CHAIN AMINO ACID PERMEASE BRNQ"/>
    <property type="match status" value="1"/>
</dbReference>
<dbReference type="GO" id="GO:0015190">
    <property type="term" value="F:L-leucine transmembrane transporter activity"/>
    <property type="evidence" value="ECO:0007669"/>
    <property type="project" value="TreeGrafter"/>
</dbReference>
<comment type="caution">
    <text evidence="10">The sequence shown here is derived from an EMBL/GenBank/DDBJ whole genome shotgun (WGS) entry which is preliminary data.</text>
</comment>
<evidence type="ECO:0000256" key="5">
    <source>
        <dbReference type="ARBA" id="ARBA00022692"/>
    </source>
</evidence>
<organism evidence="10 11">
    <name type="scientific">Candidatus Enterocloster faecavium</name>
    <dbReference type="NCBI Taxonomy" id="2838560"/>
    <lineage>
        <taxon>Bacteria</taxon>
        <taxon>Bacillati</taxon>
        <taxon>Bacillota</taxon>
        <taxon>Clostridia</taxon>
        <taxon>Lachnospirales</taxon>
        <taxon>Lachnospiraceae</taxon>
        <taxon>Enterocloster</taxon>
    </lineage>
</organism>
<feature type="transmembrane region" description="Helical" evidence="9">
    <location>
        <begin position="350"/>
        <end position="367"/>
    </location>
</feature>
<dbReference type="PANTHER" id="PTHR30588">
    <property type="entry name" value="BRANCHED-CHAIN AMINO ACID TRANSPORT SYSTEM 2 CARRIER PROTEIN"/>
    <property type="match status" value="1"/>
</dbReference>
<accession>A0A9D2L6C7</accession>
<dbReference type="Proteomes" id="UP000886804">
    <property type="component" value="Unassembled WGS sequence"/>
</dbReference>
<keyword evidence="4" id="KW-1003">Cell membrane</keyword>
<keyword evidence="6 9" id="KW-0029">Amino-acid transport</keyword>
<evidence type="ECO:0000256" key="9">
    <source>
        <dbReference type="RuleBase" id="RU362122"/>
    </source>
</evidence>
<comment type="function">
    <text evidence="9">Component of the transport system for branched-chain amino acids.</text>
</comment>
<dbReference type="GO" id="GO:0005304">
    <property type="term" value="F:L-valine transmembrane transporter activity"/>
    <property type="evidence" value="ECO:0007669"/>
    <property type="project" value="TreeGrafter"/>
</dbReference>
<dbReference type="NCBIfam" id="TIGR00796">
    <property type="entry name" value="livcs"/>
    <property type="match status" value="1"/>
</dbReference>
<feature type="transmembrane region" description="Helical" evidence="9">
    <location>
        <begin position="411"/>
        <end position="436"/>
    </location>
</feature>
<feature type="transmembrane region" description="Helical" evidence="9">
    <location>
        <begin position="285"/>
        <end position="310"/>
    </location>
</feature>
<reference evidence="10" key="2">
    <citation type="submission" date="2021-04" db="EMBL/GenBank/DDBJ databases">
        <authorList>
            <person name="Gilroy R."/>
        </authorList>
    </citation>
    <scope>NUCLEOTIDE SEQUENCE</scope>
    <source>
        <strain evidence="10">CHK188-4685</strain>
    </source>
</reference>
<gene>
    <name evidence="10" type="primary">brnQ</name>
    <name evidence="10" type="ORF">H9716_02485</name>
</gene>
<comment type="subcellular location">
    <subcellularLocation>
        <location evidence="1 9">Cell membrane</location>
        <topology evidence="1 9">Multi-pass membrane protein</topology>
    </subcellularLocation>
</comment>
<keyword evidence="3 9" id="KW-0813">Transport</keyword>
<feature type="transmembrane region" description="Helical" evidence="9">
    <location>
        <begin position="232"/>
        <end position="252"/>
    </location>
</feature>
<feature type="transmembrane region" description="Helical" evidence="9">
    <location>
        <begin position="374"/>
        <end position="391"/>
    </location>
</feature>
<feature type="transmembrane region" description="Helical" evidence="9">
    <location>
        <begin position="41"/>
        <end position="68"/>
    </location>
</feature>
<comment type="similarity">
    <text evidence="2 9">Belongs to the branched chain amino acid transporter family.</text>
</comment>
<reference evidence="10" key="1">
    <citation type="journal article" date="2021" name="PeerJ">
        <title>Extensive microbial diversity within the chicken gut microbiome revealed by metagenomics and culture.</title>
        <authorList>
            <person name="Gilroy R."/>
            <person name="Ravi A."/>
            <person name="Getino M."/>
            <person name="Pursley I."/>
            <person name="Horton D.L."/>
            <person name="Alikhan N.F."/>
            <person name="Baker D."/>
            <person name="Gharbi K."/>
            <person name="Hall N."/>
            <person name="Watson M."/>
            <person name="Adriaenssens E.M."/>
            <person name="Foster-Nyarko E."/>
            <person name="Jarju S."/>
            <person name="Secka A."/>
            <person name="Antonio M."/>
            <person name="Oren A."/>
            <person name="Chaudhuri R.R."/>
            <person name="La Ragione R."/>
            <person name="Hildebrand F."/>
            <person name="Pallen M.J."/>
        </authorList>
    </citation>
    <scope>NUCLEOTIDE SEQUENCE</scope>
    <source>
        <strain evidence="10">CHK188-4685</strain>
    </source>
</reference>
<dbReference type="EMBL" id="DWYS01000033">
    <property type="protein sequence ID" value="HJB06715.1"/>
    <property type="molecule type" value="Genomic_DNA"/>
</dbReference>
<feature type="transmembrane region" description="Helical" evidence="9">
    <location>
        <begin position="196"/>
        <end position="216"/>
    </location>
</feature>
<evidence type="ECO:0000256" key="1">
    <source>
        <dbReference type="ARBA" id="ARBA00004651"/>
    </source>
</evidence>
<dbReference type="AlphaFoldDB" id="A0A9D2L6C7"/>
<name>A0A9D2L6C7_9FIRM</name>
<evidence type="ECO:0000313" key="10">
    <source>
        <dbReference type="EMBL" id="HJB06715.1"/>
    </source>
</evidence>
<keyword evidence="5 9" id="KW-0812">Transmembrane</keyword>
<feature type="transmembrane region" description="Helical" evidence="9">
    <location>
        <begin position="12"/>
        <end position="29"/>
    </location>
</feature>
<evidence type="ECO:0000256" key="6">
    <source>
        <dbReference type="ARBA" id="ARBA00022970"/>
    </source>
</evidence>